<accession>A0A451AH79</accession>
<dbReference type="EMBL" id="CAADFX010000337">
    <property type="protein sequence ID" value="VFK65391.1"/>
    <property type="molecule type" value="Genomic_DNA"/>
</dbReference>
<dbReference type="InterPro" id="IPR036388">
    <property type="entry name" value="WH-like_DNA-bd_sf"/>
</dbReference>
<protein>
    <recommendedName>
        <fullName evidence="2">DUF433 domain-containing protein</fullName>
    </recommendedName>
</protein>
<dbReference type="Pfam" id="PF04255">
    <property type="entry name" value="DUF433"/>
    <property type="match status" value="1"/>
</dbReference>
<organism evidence="1">
    <name type="scientific">Candidatus Kentrum sp. TUN</name>
    <dbReference type="NCBI Taxonomy" id="2126343"/>
    <lineage>
        <taxon>Bacteria</taxon>
        <taxon>Pseudomonadati</taxon>
        <taxon>Pseudomonadota</taxon>
        <taxon>Gammaproteobacteria</taxon>
        <taxon>Candidatus Kentrum</taxon>
    </lineage>
</organism>
<reference evidence="1" key="1">
    <citation type="submission" date="2019-02" db="EMBL/GenBank/DDBJ databases">
        <authorList>
            <person name="Gruber-Vodicka R. H."/>
            <person name="Seah K. B. B."/>
        </authorList>
    </citation>
    <scope>NUCLEOTIDE SEQUENCE</scope>
    <source>
        <strain evidence="1">BECK_BY1</strain>
    </source>
</reference>
<sequence>MGIEKIPAREALFPKAGPWQGVKDRMKETMDNWIDCPAVECDPGKVSGAWVFRGTRVPVSALFENIEDGVQRSEFVSWLPGVTLQQACMVLEHVAHTLETA</sequence>
<dbReference type="AlphaFoldDB" id="A0A451AH79"/>
<evidence type="ECO:0000313" key="1">
    <source>
        <dbReference type="EMBL" id="VFK65391.1"/>
    </source>
</evidence>
<gene>
    <name evidence="1" type="ORF">BECKTUN1418D_GA0071000_13372</name>
</gene>
<dbReference type="InterPro" id="IPR009057">
    <property type="entry name" value="Homeodomain-like_sf"/>
</dbReference>
<evidence type="ECO:0008006" key="2">
    <source>
        <dbReference type="Google" id="ProtNLM"/>
    </source>
</evidence>
<name>A0A451AH79_9GAMM</name>
<proteinExistence type="predicted"/>
<dbReference type="InterPro" id="IPR007367">
    <property type="entry name" value="DUF433"/>
</dbReference>
<dbReference type="SUPFAM" id="SSF46689">
    <property type="entry name" value="Homeodomain-like"/>
    <property type="match status" value="1"/>
</dbReference>
<dbReference type="Gene3D" id="1.10.10.10">
    <property type="entry name" value="Winged helix-like DNA-binding domain superfamily/Winged helix DNA-binding domain"/>
    <property type="match status" value="1"/>
</dbReference>